<protein>
    <submittedName>
        <fullName evidence="1">Uncharacterized protein</fullName>
    </submittedName>
</protein>
<gene>
    <name evidence="1" type="ORF">TNCT_604811</name>
</gene>
<dbReference type="Proteomes" id="UP000887116">
    <property type="component" value="Unassembled WGS sequence"/>
</dbReference>
<name>A0A8X6KHJ6_TRICU</name>
<evidence type="ECO:0000313" key="2">
    <source>
        <dbReference type="Proteomes" id="UP000887116"/>
    </source>
</evidence>
<reference evidence="1" key="1">
    <citation type="submission" date="2020-07" db="EMBL/GenBank/DDBJ databases">
        <title>Multicomponent nature underlies the extraordinary mechanical properties of spider dragline silk.</title>
        <authorList>
            <person name="Kono N."/>
            <person name="Nakamura H."/>
            <person name="Mori M."/>
            <person name="Yoshida Y."/>
            <person name="Ohtoshi R."/>
            <person name="Malay A.D."/>
            <person name="Moran D.A.P."/>
            <person name="Tomita M."/>
            <person name="Numata K."/>
            <person name="Arakawa K."/>
        </authorList>
    </citation>
    <scope>NUCLEOTIDE SEQUENCE</scope>
</reference>
<keyword evidence="2" id="KW-1185">Reference proteome</keyword>
<dbReference type="EMBL" id="BMAO01031222">
    <property type="protein sequence ID" value="GFQ73351.1"/>
    <property type="molecule type" value="Genomic_DNA"/>
</dbReference>
<sequence>MSVGCSGNENGFSVEENTFVPFSSVRYVIHKENIPLTLTQNGEASDQRKGNSIDDITREEREKLKFSCFDSSAGAIGSEGCVHFKVWFKGRVFLE</sequence>
<proteinExistence type="predicted"/>
<organism evidence="1 2">
    <name type="scientific">Trichonephila clavata</name>
    <name type="common">Joro spider</name>
    <name type="synonym">Nephila clavata</name>
    <dbReference type="NCBI Taxonomy" id="2740835"/>
    <lineage>
        <taxon>Eukaryota</taxon>
        <taxon>Metazoa</taxon>
        <taxon>Ecdysozoa</taxon>
        <taxon>Arthropoda</taxon>
        <taxon>Chelicerata</taxon>
        <taxon>Arachnida</taxon>
        <taxon>Araneae</taxon>
        <taxon>Araneomorphae</taxon>
        <taxon>Entelegynae</taxon>
        <taxon>Araneoidea</taxon>
        <taxon>Nephilidae</taxon>
        <taxon>Trichonephila</taxon>
    </lineage>
</organism>
<comment type="caution">
    <text evidence="1">The sequence shown here is derived from an EMBL/GenBank/DDBJ whole genome shotgun (WGS) entry which is preliminary data.</text>
</comment>
<accession>A0A8X6KHJ6</accession>
<dbReference type="AlphaFoldDB" id="A0A8X6KHJ6"/>
<evidence type="ECO:0000313" key="1">
    <source>
        <dbReference type="EMBL" id="GFQ73351.1"/>
    </source>
</evidence>